<dbReference type="EMBL" id="SACN01000001">
    <property type="protein sequence ID" value="RVT94166.1"/>
    <property type="molecule type" value="Genomic_DNA"/>
</dbReference>
<reference evidence="1 2" key="1">
    <citation type="submission" date="2019-01" db="EMBL/GenBank/DDBJ databases">
        <authorList>
            <person name="Chen W.-M."/>
        </authorList>
    </citation>
    <scope>NUCLEOTIDE SEQUENCE [LARGE SCALE GENOMIC DNA]</scope>
    <source>
        <strain evidence="1 2">CCP-7</strain>
    </source>
</reference>
<dbReference type="RefSeq" id="WP_127743395.1">
    <property type="nucleotide sequence ID" value="NZ_SACN01000001.1"/>
</dbReference>
<dbReference type="Proteomes" id="UP000282971">
    <property type="component" value="Unassembled WGS sequence"/>
</dbReference>
<dbReference type="InterPro" id="IPR011990">
    <property type="entry name" value="TPR-like_helical_dom_sf"/>
</dbReference>
<comment type="caution">
    <text evidence="1">The sequence shown here is derived from an EMBL/GenBank/DDBJ whole genome shotgun (WGS) entry which is preliminary data.</text>
</comment>
<accession>A0A437M993</accession>
<sequence>MTGWLVFLGLALLVGGSLFRWGRLPKGGMELVGAALFVGVAGYAWQGSPALPGKPTPPAENAQVPDNGFLQEREKMGMSSVGGDAQVLASADSFHQRGLDLYSIGIIKGELSRRPNSPDLWVGLGNALVIHGKGMMNPAAQLAFERAGKLAPDHPGPPFFLGLAYAQAGQLDRAATVWSDLLARSTPDAPWRPEVEQRLAEIAQMQGGGAQQ</sequence>
<dbReference type="Gene3D" id="1.25.40.10">
    <property type="entry name" value="Tetratricopeptide repeat domain"/>
    <property type="match status" value="1"/>
</dbReference>
<gene>
    <name evidence="1" type="ORF">EOD43_10025</name>
</gene>
<protein>
    <submittedName>
        <fullName evidence="1">Cytochrome C biogenesis protein</fullName>
    </submittedName>
</protein>
<name>A0A437M993_9SPHN</name>
<evidence type="ECO:0000313" key="1">
    <source>
        <dbReference type="EMBL" id="RVT94166.1"/>
    </source>
</evidence>
<keyword evidence="2" id="KW-1185">Reference proteome</keyword>
<dbReference type="AlphaFoldDB" id="A0A437M993"/>
<evidence type="ECO:0000313" key="2">
    <source>
        <dbReference type="Proteomes" id="UP000282971"/>
    </source>
</evidence>
<dbReference type="OrthoDB" id="7390129at2"/>
<proteinExistence type="predicted"/>
<dbReference type="SUPFAM" id="SSF48452">
    <property type="entry name" value="TPR-like"/>
    <property type="match status" value="1"/>
</dbReference>
<organism evidence="1 2">
    <name type="scientific">Sphingomonas crocodyli</name>
    <dbReference type="NCBI Taxonomy" id="1979270"/>
    <lineage>
        <taxon>Bacteria</taxon>
        <taxon>Pseudomonadati</taxon>
        <taxon>Pseudomonadota</taxon>
        <taxon>Alphaproteobacteria</taxon>
        <taxon>Sphingomonadales</taxon>
        <taxon>Sphingomonadaceae</taxon>
        <taxon>Sphingomonas</taxon>
    </lineage>
</organism>